<name>A0A554MWM2_9EURY</name>
<comment type="caution">
    <text evidence="2">The sequence shown here is derived from an EMBL/GenBank/DDBJ whole genome shotgun (WGS) entry which is preliminary data.</text>
</comment>
<dbReference type="InParanoid" id="A0A554MWM2"/>
<evidence type="ECO:0000313" key="3">
    <source>
        <dbReference type="Proteomes" id="UP000319894"/>
    </source>
</evidence>
<dbReference type="RefSeq" id="WP_144263038.1">
    <property type="nucleotide sequence ID" value="NZ_QMDX01000012.1"/>
</dbReference>
<evidence type="ECO:0000259" key="1">
    <source>
        <dbReference type="Pfam" id="PF26222"/>
    </source>
</evidence>
<keyword evidence="3" id="KW-1185">Reference proteome</keyword>
<dbReference type="InterPro" id="IPR058361">
    <property type="entry name" value="DUF8048"/>
</dbReference>
<gene>
    <name evidence="2" type="ORF">DP107_15420</name>
</gene>
<proteinExistence type="predicted"/>
<evidence type="ECO:0000313" key="2">
    <source>
        <dbReference type="EMBL" id="TSD09529.1"/>
    </source>
</evidence>
<feature type="domain" description="DUF8048" evidence="1">
    <location>
        <begin position="5"/>
        <end position="118"/>
    </location>
</feature>
<dbReference type="OrthoDB" id="235313at2157"/>
<dbReference type="EMBL" id="QMDX01000012">
    <property type="protein sequence ID" value="TSD09529.1"/>
    <property type="molecule type" value="Genomic_DNA"/>
</dbReference>
<dbReference type="AlphaFoldDB" id="A0A554MWM2"/>
<accession>A0A554MWM2</accession>
<reference evidence="2 3" key="1">
    <citation type="submission" date="2018-06" db="EMBL/GenBank/DDBJ databases">
        <title>Natronomonas sp. F16-60 a new haloarchaeon isolated from a solar saltern of Isla Cristina, Huelva, Spain.</title>
        <authorList>
            <person name="Duran-Viseras A."/>
            <person name="Sanchez-Porro C."/>
            <person name="Ventosa A."/>
        </authorList>
    </citation>
    <scope>NUCLEOTIDE SEQUENCE [LARGE SCALE GENOMIC DNA]</scope>
    <source>
        <strain evidence="2 3">F16-60</strain>
    </source>
</reference>
<dbReference type="Pfam" id="PF26222">
    <property type="entry name" value="DUF8048"/>
    <property type="match status" value="1"/>
</dbReference>
<dbReference type="Proteomes" id="UP000319894">
    <property type="component" value="Unassembled WGS sequence"/>
</dbReference>
<sequence>MGGDHIDGQVLLLAAAKASVGPQRLPDLVEVVQSSLGDRLPEYRREYEVAFEDPDRLGFFVEADHWAELGRQLGLGERERDAVERVHTEQLRRVGRNTDREDEFETALDIREAVVIGRD</sequence>
<protein>
    <recommendedName>
        <fullName evidence="1">DUF8048 domain-containing protein</fullName>
    </recommendedName>
</protein>
<organism evidence="2 3">
    <name type="scientific">Haloglomus irregulare</name>
    <dbReference type="NCBI Taxonomy" id="2234134"/>
    <lineage>
        <taxon>Archaea</taxon>
        <taxon>Methanobacteriati</taxon>
        <taxon>Methanobacteriota</taxon>
        <taxon>Stenosarchaea group</taxon>
        <taxon>Halobacteria</taxon>
        <taxon>Halobacteriales</taxon>
        <taxon>Natronomonadaceae</taxon>
        <taxon>Haloglomus</taxon>
    </lineage>
</organism>